<evidence type="ECO:0000313" key="2">
    <source>
        <dbReference type="EMBL" id="DAD89292.1"/>
    </source>
</evidence>
<accession>A0A8S5N4D0</accession>
<evidence type="ECO:0000256" key="1">
    <source>
        <dbReference type="SAM" id="Phobius"/>
    </source>
</evidence>
<feature type="transmembrane region" description="Helical" evidence="1">
    <location>
        <begin position="27"/>
        <end position="54"/>
    </location>
</feature>
<keyword evidence="1" id="KW-1133">Transmembrane helix</keyword>
<keyword evidence="1" id="KW-0812">Transmembrane</keyword>
<organism evidence="2">
    <name type="scientific">Caudovirales sp. ct7Ux15</name>
    <dbReference type="NCBI Taxonomy" id="2826767"/>
    <lineage>
        <taxon>Viruses</taxon>
        <taxon>Duplodnaviria</taxon>
        <taxon>Heunggongvirae</taxon>
        <taxon>Uroviricota</taxon>
        <taxon>Caudoviricetes</taxon>
    </lineage>
</organism>
<feature type="transmembrane region" description="Helical" evidence="1">
    <location>
        <begin position="66"/>
        <end position="88"/>
    </location>
</feature>
<protein>
    <submittedName>
        <fullName evidence="2">ABC-transporter type IV</fullName>
    </submittedName>
</protein>
<dbReference type="EMBL" id="BK015058">
    <property type="protein sequence ID" value="DAD89292.1"/>
    <property type="molecule type" value="Genomic_DNA"/>
</dbReference>
<reference evidence="2" key="1">
    <citation type="journal article" date="2021" name="Proc. Natl. Acad. Sci. U.S.A.">
        <title>A Catalog of Tens of Thousands of Viruses from Human Metagenomes Reveals Hidden Associations with Chronic Diseases.</title>
        <authorList>
            <person name="Tisza M.J."/>
            <person name="Buck C.B."/>
        </authorList>
    </citation>
    <scope>NUCLEOTIDE SEQUENCE</scope>
    <source>
        <strain evidence="2">Ct7Ux15</strain>
    </source>
</reference>
<dbReference type="Pfam" id="PF06541">
    <property type="entry name" value="ABC_trans_CmpB"/>
    <property type="match status" value="1"/>
</dbReference>
<keyword evidence="1" id="KW-0472">Membrane</keyword>
<name>A0A8S5N4D0_9CAUD</name>
<sequence>MFVVGGLCGVLVGAINQAPRFYRAPVIVQSVIGAVIVLAVEFISGCVLNLWLGLDVWDYSNQPGNVLGQICPAFGLLWFFIMPLAIWAEDTTRYLIWAYDCAVYHSQEAPPTIAPYSLKSVYGDFICGR</sequence>
<dbReference type="InterPro" id="IPR010540">
    <property type="entry name" value="CmpB_TMEM229"/>
</dbReference>
<proteinExistence type="predicted"/>